<dbReference type="SUPFAM" id="SSF57756">
    <property type="entry name" value="Retrovirus zinc finger-like domains"/>
    <property type="match status" value="1"/>
</dbReference>
<protein>
    <recommendedName>
        <fullName evidence="3">CCHC-type domain-containing protein</fullName>
    </recommendedName>
</protein>
<dbReference type="Proteomes" id="UP000289340">
    <property type="component" value="Chromosome 9"/>
</dbReference>
<dbReference type="InterPro" id="IPR036875">
    <property type="entry name" value="Znf_CCHC_sf"/>
</dbReference>
<dbReference type="GO" id="GO:0003676">
    <property type="term" value="F:nucleic acid binding"/>
    <property type="evidence" value="ECO:0007669"/>
    <property type="project" value="InterPro"/>
</dbReference>
<evidence type="ECO:0008006" key="3">
    <source>
        <dbReference type="Google" id="ProtNLM"/>
    </source>
</evidence>
<evidence type="ECO:0000313" key="1">
    <source>
        <dbReference type="EMBL" id="RZB91300.1"/>
    </source>
</evidence>
<accession>A0A445IYV2</accession>
<gene>
    <name evidence="1" type="ORF">D0Y65_023631</name>
</gene>
<keyword evidence="2" id="KW-1185">Reference proteome</keyword>
<dbReference type="EMBL" id="QZWG01000009">
    <property type="protein sequence ID" value="RZB91300.1"/>
    <property type="molecule type" value="Genomic_DNA"/>
</dbReference>
<dbReference type="AlphaFoldDB" id="A0A445IYV2"/>
<evidence type="ECO:0000313" key="2">
    <source>
        <dbReference type="Proteomes" id="UP000289340"/>
    </source>
</evidence>
<name>A0A445IYV2_GLYSO</name>
<sequence>MLRSLSKPWRPQVIALRASKNLENLSLEELVGILKKGKSLILTVQKPKKTSSSKALKVYSDGKVKARSFTKKKKKDKSPIICYECKKPRHFKSKCIDLEKNKDKKKKLFVKKKGKKEDDDEEEEQANLCLMVEAIFEVSEAKQEEVDYNDLNSL</sequence>
<dbReference type="GO" id="GO:0008270">
    <property type="term" value="F:zinc ion binding"/>
    <property type="evidence" value="ECO:0007669"/>
    <property type="project" value="InterPro"/>
</dbReference>
<proteinExistence type="predicted"/>
<organism evidence="1 2">
    <name type="scientific">Glycine soja</name>
    <name type="common">Wild soybean</name>
    <dbReference type="NCBI Taxonomy" id="3848"/>
    <lineage>
        <taxon>Eukaryota</taxon>
        <taxon>Viridiplantae</taxon>
        <taxon>Streptophyta</taxon>
        <taxon>Embryophyta</taxon>
        <taxon>Tracheophyta</taxon>
        <taxon>Spermatophyta</taxon>
        <taxon>Magnoliopsida</taxon>
        <taxon>eudicotyledons</taxon>
        <taxon>Gunneridae</taxon>
        <taxon>Pentapetalae</taxon>
        <taxon>rosids</taxon>
        <taxon>fabids</taxon>
        <taxon>Fabales</taxon>
        <taxon>Fabaceae</taxon>
        <taxon>Papilionoideae</taxon>
        <taxon>50 kb inversion clade</taxon>
        <taxon>NPAAA clade</taxon>
        <taxon>indigoferoid/millettioid clade</taxon>
        <taxon>Phaseoleae</taxon>
        <taxon>Glycine</taxon>
        <taxon>Glycine subgen. Soja</taxon>
    </lineage>
</organism>
<reference evidence="1 2" key="1">
    <citation type="submission" date="2018-09" db="EMBL/GenBank/DDBJ databases">
        <title>A high-quality reference genome of wild soybean provides a powerful tool to mine soybean genomes.</title>
        <authorList>
            <person name="Xie M."/>
            <person name="Chung C.Y.L."/>
            <person name="Li M.-W."/>
            <person name="Wong F.-L."/>
            <person name="Chan T.-F."/>
            <person name="Lam H.-M."/>
        </authorList>
    </citation>
    <scope>NUCLEOTIDE SEQUENCE [LARGE SCALE GENOMIC DNA]</scope>
    <source>
        <strain evidence="2">cv. W05</strain>
        <tissue evidence="1">Hypocotyl of etiolated seedlings</tissue>
    </source>
</reference>
<comment type="caution">
    <text evidence="1">The sequence shown here is derived from an EMBL/GenBank/DDBJ whole genome shotgun (WGS) entry which is preliminary data.</text>
</comment>